<dbReference type="RefSeq" id="WP_302243291.1">
    <property type="nucleotide sequence ID" value="NZ_JAULJQ010000001.1"/>
</dbReference>
<dbReference type="PRINTS" id="PR01040">
    <property type="entry name" value="TRNASYNTHTYR"/>
</dbReference>
<dbReference type="InterPro" id="IPR024088">
    <property type="entry name" value="Tyr-tRNA-ligase_bac-type"/>
</dbReference>
<keyword evidence="1 9" id="KW-0963">Cytoplasm</keyword>
<comment type="function">
    <text evidence="9">Catalyzes the attachment of tyrosine to tRNA(Tyr) in a two-step reaction: tyrosine is first activated by ATP to form Tyr-AMP and then transferred to the acceptor end of tRNA(Tyr).</text>
</comment>
<keyword evidence="6 9" id="KW-0648">Protein biosynthesis</keyword>
<feature type="short sequence motif" description="'HIGH' region" evidence="9">
    <location>
        <begin position="45"/>
        <end position="54"/>
    </location>
</feature>
<dbReference type="InterPro" id="IPR002307">
    <property type="entry name" value="Tyr-tRNA-ligase"/>
</dbReference>
<dbReference type="PANTHER" id="PTHR11766:SF1">
    <property type="entry name" value="TYROSINE--TRNA LIGASE"/>
    <property type="match status" value="1"/>
</dbReference>
<keyword evidence="3 9" id="KW-0547">Nucleotide-binding</keyword>
<dbReference type="NCBIfam" id="TIGR00234">
    <property type="entry name" value="tyrS"/>
    <property type="match status" value="1"/>
</dbReference>
<evidence type="ECO:0000256" key="10">
    <source>
        <dbReference type="PROSITE-ProRule" id="PRU00182"/>
    </source>
</evidence>
<keyword evidence="12" id="KW-1185">Reference proteome</keyword>
<comment type="caution">
    <text evidence="11">The sequence shown here is derived from an EMBL/GenBank/DDBJ whole genome shotgun (WGS) entry which is preliminary data.</text>
</comment>
<evidence type="ECO:0000313" key="11">
    <source>
        <dbReference type="EMBL" id="MDO2408577.1"/>
    </source>
</evidence>
<dbReference type="PROSITE" id="PS00178">
    <property type="entry name" value="AA_TRNA_LIGASE_I"/>
    <property type="match status" value="1"/>
</dbReference>
<evidence type="ECO:0000256" key="6">
    <source>
        <dbReference type="ARBA" id="ARBA00022917"/>
    </source>
</evidence>
<evidence type="ECO:0000256" key="5">
    <source>
        <dbReference type="ARBA" id="ARBA00022884"/>
    </source>
</evidence>
<evidence type="ECO:0000256" key="8">
    <source>
        <dbReference type="ARBA" id="ARBA00048248"/>
    </source>
</evidence>
<evidence type="ECO:0000256" key="3">
    <source>
        <dbReference type="ARBA" id="ARBA00022741"/>
    </source>
</evidence>
<keyword evidence="7 9" id="KW-0030">Aminoacyl-tRNA synthetase</keyword>
<evidence type="ECO:0000256" key="7">
    <source>
        <dbReference type="ARBA" id="ARBA00023146"/>
    </source>
</evidence>
<gene>
    <name evidence="9 11" type="primary">tyrS</name>
    <name evidence="11" type="ORF">Q2362_00500</name>
</gene>
<dbReference type="CDD" id="cd00805">
    <property type="entry name" value="TyrRS_core"/>
    <property type="match status" value="1"/>
</dbReference>
<keyword evidence="5 10" id="KW-0694">RNA-binding</keyword>
<dbReference type="PROSITE" id="PS50889">
    <property type="entry name" value="S4"/>
    <property type="match status" value="1"/>
</dbReference>
<dbReference type="InterPro" id="IPR036986">
    <property type="entry name" value="S4_RNA-bd_sf"/>
</dbReference>
<dbReference type="Gene3D" id="3.40.50.620">
    <property type="entry name" value="HUPs"/>
    <property type="match status" value="1"/>
</dbReference>
<dbReference type="GO" id="GO:0004831">
    <property type="term" value="F:tyrosine-tRNA ligase activity"/>
    <property type="evidence" value="ECO:0007669"/>
    <property type="project" value="UniProtKB-EC"/>
</dbReference>
<dbReference type="InterPro" id="IPR001412">
    <property type="entry name" value="aa-tRNA-synth_I_CS"/>
</dbReference>
<dbReference type="InterPro" id="IPR014729">
    <property type="entry name" value="Rossmann-like_a/b/a_fold"/>
</dbReference>
<dbReference type="SUPFAM" id="SSF55174">
    <property type="entry name" value="Alpha-L RNA-binding motif"/>
    <property type="match status" value="1"/>
</dbReference>
<dbReference type="SUPFAM" id="SSF52374">
    <property type="entry name" value="Nucleotidylyl transferase"/>
    <property type="match status" value="1"/>
</dbReference>
<comment type="subunit">
    <text evidence="9">Homodimer.</text>
</comment>
<proteinExistence type="inferred from homology"/>
<keyword evidence="2 9" id="KW-0436">Ligase</keyword>
<dbReference type="PANTHER" id="PTHR11766">
    <property type="entry name" value="TYROSYL-TRNA SYNTHETASE"/>
    <property type="match status" value="1"/>
</dbReference>
<comment type="subcellular location">
    <subcellularLocation>
        <location evidence="9">Cytoplasm</location>
    </subcellularLocation>
</comment>
<comment type="catalytic activity">
    <reaction evidence="8 9">
        <text>tRNA(Tyr) + L-tyrosine + ATP = L-tyrosyl-tRNA(Tyr) + AMP + diphosphate + H(+)</text>
        <dbReference type="Rhea" id="RHEA:10220"/>
        <dbReference type="Rhea" id="RHEA-COMP:9706"/>
        <dbReference type="Rhea" id="RHEA-COMP:9707"/>
        <dbReference type="ChEBI" id="CHEBI:15378"/>
        <dbReference type="ChEBI" id="CHEBI:30616"/>
        <dbReference type="ChEBI" id="CHEBI:33019"/>
        <dbReference type="ChEBI" id="CHEBI:58315"/>
        <dbReference type="ChEBI" id="CHEBI:78442"/>
        <dbReference type="ChEBI" id="CHEBI:78536"/>
        <dbReference type="ChEBI" id="CHEBI:456215"/>
        <dbReference type="EC" id="6.1.1.1"/>
    </reaction>
</comment>
<dbReference type="Proteomes" id="UP001171111">
    <property type="component" value="Unassembled WGS sequence"/>
</dbReference>
<evidence type="ECO:0000313" key="12">
    <source>
        <dbReference type="Proteomes" id="UP001171111"/>
    </source>
</evidence>
<dbReference type="HAMAP" id="MF_02007">
    <property type="entry name" value="Tyr_tRNA_synth_type2"/>
    <property type="match status" value="1"/>
</dbReference>
<dbReference type="Gene3D" id="3.10.290.10">
    <property type="entry name" value="RNA-binding S4 domain"/>
    <property type="match status" value="1"/>
</dbReference>
<sequence length="403" mass="44953">MNINEIIKELKKGTAEIIDFERIEKLIKDYYENGKEFLVKIGMDPTAADLHLGHTVILNKLAFLQKHGAKVQFLIGDFTARIGDPTGKSVTRKVLSQKEVEKNAGTYKEQVFKVLDPAKTQIMFNSEWLNELGAGGLIALAGTFSVTRMLERDDFTKRYNAQQSIAISEFLYPLLQGYDSVAMKCDIELGGTDQKFNLLMGRTLQRTYEVGKEQAVLMMPLLVGLDGTNKMSKSLGNYIGISEPANTIFAKVMSISDELMWEWYLLLSNKSVDEIEALKASVEDGSAHPMEVKKALGCELVERFYDEANAKSARAEWESVHSKGALPSDMKEYESEGKIWIVEALKLCGLVNSSSDARRAIKANSVSINQSKINDEQLHLESGEYVLQVGKKAYAKLKVKNGI</sequence>
<organism evidence="11 12">
    <name type="scientific">Campylobacter magnus</name>
    <dbReference type="NCBI Taxonomy" id="3026462"/>
    <lineage>
        <taxon>Bacteria</taxon>
        <taxon>Pseudomonadati</taxon>
        <taxon>Campylobacterota</taxon>
        <taxon>Epsilonproteobacteria</taxon>
        <taxon>Campylobacterales</taxon>
        <taxon>Campylobacteraceae</taxon>
        <taxon>Campylobacter</taxon>
    </lineage>
</organism>
<dbReference type="EC" id="6.1.1.1" evidence="9"/>
<protein>
    <recommendedName>
        <fullName evidence="9">Tyrosine--tRNA ligase</fullName>
        <ecNumber evidence="9">6.1.1.1</ecNumber>
    </recommendedName>
    <alternativeName>
        <fullName evidence="9">Tyrosyl-tRNA synthetase</fullName>
        <shortName evidence="9">TyrRS</shortName>
    </alternativeName>
</protein>
<dbReference type="InterPro" id="IPR024108">
    <property type="entry name" value="Tyr-tRNA-ligase_bac_2"/>
</dbReference>
<name>A0ABT8T4U3_9BACT</name>
<evidence type="ECO:0000256" key="9">
    <source>
        <dbReference type="HAMAP-Rule" id="MF_02007"/>
    </source>
</evidence>
<comment type="similarity">
    <text evidence="9">Belongs to the class-I aminoacyl-tRNA synthetase family. TyrS type 2 subfamily.</text>
</comment>
<dbReference type="Pfam" id="PF00579">
    <property type="entry name" value="tRNA-synt_1b"/>
    <property type="match status" value="1"/>
</dbReference>
<dbReference type="Gene3D" id="1.10.240.10">
    <property type="entry name" value="Tyrosyl-Transfer RNA Synthetase"/>
    <property type="match status" value="1"/>
</dbReference>
<evidence type="ECO:0000256" key="1">
    <source>
        <dbReference type="ARBA" id="ARBA00022490"/>
    </source>
</evidence>
<dbReference type="EMBL" id="JAULJQ010000001">
    <property type="protein sequence ID" value="MDO2408577.1"/>
    <property type="molecule type" value="Genomic_DNA"/>
</dbReference>
<dbReference type="InterPro" id="IPR002305">
    <property type="entry name" value="aa-tRNA-synth_Ic"/>
</dbReference>
<feature type="short sequence motif" description="'KMSKS' region" evidence="9">
    <location>
        <begin position="230"/>
        <end position="234"/>
    </location>
</feature>
<keyword evidence="4 9" id="KW-0067">ATP-binding</keyword>
<feature type="binding site" evidence="9">
    <location>
        <position position="233"/>
    </location>
    <ligand>
        <name>ATP</name>
        <dbReference type="ChEBI" id="CHEBI:30616"/>
    </ligand>
</feature>
<evidence type="ECO:0000256" key="4">
    <source>
        <dbReference type="ARBA" id="ARBA00022840"/>
    </source>
</evidence>
<accession>A0ABT8T4U3</accession>
<reference evidence="11 12" key="1">
    <citation type="submission" date="2023-06" db="EMBL/GenBank/DDBJ databases">
        <title>Campylobacter magnum sp. nov., isolated from cecal contents of domestic pigs (Sus scrofa domesticus).</title>
        <authorList>
            <person name="Papic B."/>
            <person name="Gruntar I."/>
        </authorList>
    </citation>
    <scope>NUCLEOTIDE SEQUENCE [LARGE SCALE GENOMIC DNA]</scope>
    <source>
        <strain evidence="12">34484-21</strain>
    </source>
</reference>
<evidence type="ECO:0000256" key="2">
    <source>
        <dbReference type="ARBA" id="ARBA00022598"/>
    </source>
</evidence>